<evidence type="ECO:0000313" key="2">
    <source>
        <dbReference type="Proteomes" id="UP001229486"/>
    </source>
</evidence>
<sequence length="39" mass="4539">MIAKRVIDSAANKDYEAHLMYNMSLNKRCFLQHVVRGSK</sequence>
<comment type="caution">
    <text evidence="1">The sequence shown here is derived from an EMBL/GenBank/DDBJ whole genome shotgun (WGS) entry which is preliminary data.</text>
</comment>
<dbReference type="EMBL" id="JAURTK010000048">
    <property type="protein sequence ID" value="MDP9652002.1"/>
    <property type="molecule type" value="Genomic_DNA"/>
</dbReference>
<organism evidence="1 2">
    <name type="scientific">Paraburkholderia caledonica</name>
    <dbReference type="NCBI Taxonomy" id="134536"/>
    <lineage>
        <taxon>Bacteria</taxon>
        <taxon>Pseudomonadati</taxon>
        <taxon>Pseudomonadota</taxon>
        <taxon>Betaproteobacteria</taxon>
        <taxon>Burkholderiales</taxon>
        <taxon>Burkholderiaceae</taxon>
        <taxon>Paraburkholderia</taxon>
    </lineage>
</organism>
<gene>
    <name evidence="1" type="ORF">J2793_007477</name>
</gene>
<proteinExistence type="predicted"/>
<dbReference type="Proteomes" id="UP001229486">
    <property type="component" value="Unassembled WGS sequence"/>
</dbReference>
<dbReference type="AlphaFoldDB" id="A0AB73IRM3"/>
<evidence type="ECO:0000313" key="1">
    <source>
        <dbReference type="EMBL" id="MDP9652002.1"/>
    </source>
</evidence>
<reference evidence="1" key="1">
    <citation type="submission" date="2023-07" db="EMBL/GenBank/DDBJ databases">
        <title>Sorghum-associated microbial communities from plants grown in Nebraska, USA.</title>
        <authorList>
            <person name="Schachtman D."/>
        </authorList>
    </citation>
    <scope>NUCLEOTIDE SEQUENCE</scope>
    <source>
        <strain evidence="1">DS1061</strain>
    </source>
</reference>
<name>A0AB73IRM3_9BURK</name>
<accession>A0AB73IRM3</accession>
<protein>
    <submittedName>
        <fullName evidence="1">Uncharacterized protein</fullName>
    </submittedName>
</protein>